<accession>A0ABQ4B5U1</accession>
<reference evidence="2 3" key="1">
    <citation type="submission" date="2021-01" db="EMBL/GenBank/DDBJ databases">
        <title>Whole genome shotgun sequence of Actinoplanes palleronii NBRC 14916.</title>
        <authorList>
            <person name="Komaki H."/>
            <person name="Tamura T."/>
        </authorList>
    </citation>
    <scope>NUCLEOTIDE SEQUENCE [LARGE SCALE GENOMIC DNA]</scope>
    <source>
        <strain evidence="2 3">NBRC 14916</strain>
    </source>
</reference>
<dbReference type="Proteomes" id="UP000624709">
    <property type="component" value="Unassembled WGS sequence"/>
</dbReference>
<keyword evidence="3" id="KW-1185">Reference proteome</keyword>
<dbReference type="Pfam" id="PF13569">
    <property type="entry name" value="DUF4132"/>
    <property type="match status" value="1"/>
</dbReference>
<proteinExistence type="predicted"/>
<evidence type="ECO:0000313" key="3">
    <source>
        <dbReference type="Proteomes" id="UP000624709"/>
    </source>
</evidence>
<protein>
    <recommendedName>
        <fullName evidence="1">DUF4132 domain-containing protein</fullName>
    </recommendedName>
</protein>
<comment type="caution">
    <text evidence="2">The sequence shown here is derived from an EMBL/GenBank/DDBJ whole genome shotgun (WGS) entry which is preliminary data.</text>
</comment>
<name>A0ABQ4B5U1_9ACTN</name>
<dbReference type="InterPro" id="IPR025406">
    <property type="entry name" value="DUF4132"/>
</dbReference>
<evidence type="ECO:0000259" key="1">
    <source>
        <dbReference type="Pfam" id="PF13569"/>
    </source>
</evidence>
<dbReference type="EMBL" id="BOMS01000026">
    <property type="protein sequence ID" value="GIE66020.1"/>
    <property type="molecule type" value="Genomic_DNA"/>
</dbReference>
<feature type="domain" description="DUF4132" evidence="1">
    <location>
        <begin position="26"/>
        <end position="210"/>
    </location>
</feature>
<sequence length="291" mass="31988">MGWVSAGAGYEVSVDQGKVVARTAQGKRLKSLPKALKDHEAVLGLRQLVEWLTRHETTCRTEVERWMIRSLPVPVAVIAQVWADESWRAVLRDLVVVPVSADGAWDVAGAGLLRDAEEAKGLGVVDLDGESTRITAERVAIPHPVRLPDLDDLREFASDLGVEQGTLQLFREVWHRPADPAEQRRELARYSGAKFKELRHVQSRASAAGYRVQGGTTVCRIWEDGRTVVASVWIGEGDPGYETETSDLSFADAAGQRLEPADVPPVAWSEGLRMAATLHAGRVVDEEQSER</sequence>
<gene>
    <name evidence="2" type="ORF">Apa02nite_021280</name>
</gene>
<organism evidence="2 3">
    <name type="scientific">Actinoplanes palleronii</name>
    <dbReference type="NCBI Taxonomy" id="113570"/>
    <lineage>
        <taxon>Bacteria</taxon>
        <taxon>Bacillati</taxon>
        <taxon>Actinomycetota</taxon>
        <taxon>Actinomycetes</taxon>
        <taxon>Micromonosporales</taxon>
        <taxon>Micromonosporaceae</taxon>
        <taxon>Actinoplanes</taxon>
    </lineage>
</organism>
<evidence type="ECO:0000313" key="2">
    <source>
        <dbReference type="EMBL" id="GIE66020.1"/>
    </source>
</evidence>